<organism evidence="2 3">
    <name type="scientific">Rhodocollybia butyracea</name>
    <dbReference type="NCBI Taxonomy" id="206335"/>
    <lineage>
        <taxon>Eukaryota</taxon>
        <taxon>Fungi</taxon>
        <taxon>Dikarya</taxon>
        <taxon>Basidiomycota</taxon>
        <taxon>Agaricomycotina</taxon>
        <taxon>Agaricomycetes</taxon>
        <taxon>Agaricomycetidae</taxon>
        <taxon>Agaricales</taxon>
        <taxon>Marasmiineae</taxon>
        <taxon>Omphalotaceae</taxon>
        <taxon>Rhodocollybia</taxon>
    </lineage>
</organism>
<dbReference type="EMBL" id="JADNRY010000122">
    <property type="protein sequence ID" value="KAF9064511.1"/>
    <property type="molecule type" value="Genomic_DNA"/>
</dbReference>
<proteinExistence type="predicted"/>
<gene>
    <name evidence="2" type="ORF">BDP27DRAFT_1156144</name>
</gene>
<sequence>IYAFFGAEPEIKFAGNGKAEYLVYTCTKCGEKKKQGLKTSDKGSTGNMTTHAKKCWGDEAVAAVKESNLEKAQEAVKKFGKKSQSKHSKDGLPHSQHDPPKKKLPDQCYHWLQKEGRPNHYVPSKETVARDVKKLFAKTKEKLAAELQTFDGKLPVALDCWSLPNHHAFMSVTTTVAAN</sequence>
<accession>A0A9P5PJJ4</accession>
<evidence type="ECO:0008006" key="4">
    <source>
        <dbReference type="Google" id="ProtNLM"/>
    </source>
</evidence>
<protein>
    <recommendedName>
        <fullName evidence="4">BED-type domain-containing protein</fullName>
    </recommendedName>
</protein>
<dbReference type="Proteomes" id="UP000772434">
    <property type="component" value="Unassembled WGS sequence"/>
</dbReference>
<dbReference type="AlphaFoldDB" id="A0A9P5PJJ4"/>
<feature type="non-terminal residue" evidence="2">
    <location>
        <position position="1"/>
    </location>
</feature>
<evidence type="ECO:0000313" key="2">
    <source>
        <dbReference type="EMBL" id="KAF9064511.1"/>
    </source>
</evidence>
<feature type="compositionally biased region" description="Basic and acidic residues" evidence="1">
    <location>
        <begin position="87"/>
        <end position="105"/>
    </location>
</feature>
<name>A0A9P5PJJ4_9AGAR</name>
<reference evidence="2" key="1">
    <citation type="submission" date="2020-11" db="EMBL/GenBank/DDBJ databases">
        <authorList>
            <consortium name="DOE Joint Genome Institute"/>
            <person name="Ahrendt S."/>
            <person name="Riley R."/>
            <person name="Andreopoulos W."/>
            <person name="Labutti K."/>
            <person name="Pangilinan J."/>
            <person name="Ruiz-Duenas F.J."/>
            <person name="Barrasa J.M."/>
            <person name="Sanchez-Garcia M."/>
            <person name="Camarero S."/>
            <person name="Miyauchi S."/>
            <person name="Serrano A."/>
            <person name="Linde D."/>
            <person name="Babiker R."/>
            <person name="Drula E."/>
            <person name="Ayuso-Fernandez I."/>
            <person name="Pacheco R."/>
            <person name="Padilla G."/>
            <person name="Ferreira P."/>
            <person name="Barriuso J."/>
            <person name="Kellner H."/>
            <person name="Castanera R."/>
            <person name="Alfaro M."/>
            <person name="Ramirez L."/>
            <person name="Pisabarro A.G."/>
            <person name="Kuo A."/>
            <person name="Tritt A."/>
            <person name="Lipzen A."/>
            <person name="He G."/>
            <person name="Yan M."/>
            <person name="Ng V."/>
            <person name="Cullen D."/>
            <person name="Martin F."/>
            <person name="Rosso M.-N."/>
            <person name="Henrissat B."/>
            <person name="Hibbett D."/>
            <person name="Martinez A.T."/>
            <person name="Grigoriev I.V."/>
        </authorList>
    </citation>
    <scope>NUCLEOTIDE SEQUENCE</scope>
    <source>
        <strain evidence="2">AH 40177</strain>
    </source>
</reference>
<comment type="caution">
    <text evidence="2">The sequence shown here is derived from an EMBL/GenBank/DDBJ whole genome shotgun (WGS) entry which is preliminary data.</text>
</comment>
<dbReference type="OrthoDB" id="2687121at2759"/>
<keyword evidence="3" id="KW-1185">Reference proteome</keyword>
<evidence type="ECO:0000256" key="1">
    <source>
        <dbReference type="SAM" id="MobiDB-lite"/>
    </source>
</evidence>
<feature type="non-terminal residue" evidence="2">
    <location>
        <position position="179"/>
    </location>
</feature>
<evidence type="ECO:0000313" key="3">
    <source>
        <dbReference type="Proteomes" id="UP000772434"/>
    </source>
</evidence>
<feature type="region of interest" description="Disordered" evidence="1">
    <location>
        <begin position="73"/>
        <end position="105"/>
    </location>
</feature>